<dbReference type="GO" id="GO:0006631">
    <property type="term" value="P:fatty acid metabolic process"/>
    <property type="evidence" value="ECO:0007669"/>
    <property type="project" value="TreeGrafter"/>
</dbReference>
<evidence type="ECO:0000313" key="6">
    <source>
        <dbReference type="Proteomes" id="UP001139336"/>
    </source>
</evidence>
<keyword evidence="6" id="KW-1185">Reference proteome</keyword>
<organism evidence="5 6">
    <name type="scientific">Corynebacterium uropygiale</name>
    <dbReference type="NCBI Taxonomy" id="1775911"/>
    <lineage>
        <taxon>Bacteria</taxon>
        <taxon>Bacillati</taxon>
        <taxon>Actinomycetota</taxon>
        <taxon>Actinomycetes</taxon>
        <taxon>Mycobacteriales</taxon>
        <taxon>Corynebacteriaceae</taxon>
        <taxon>Corynebacterium</taxon>
    </lineage>
</organism>
<dbReference type="Gene3D" id="3.30.300.30">
    <property type="match status" value="1"/>
</dbReference>
<dbReference type="InterPro" id="IPR000873">
    <property type="entry name" value="AMP-dep_synth/lig_dom"/>
</dbReference>
<evidence type="ECO:0000256" key="2">
    <source>
        <dbReference type="ARBA" id="ARBA00022598"/>
    </source>
</evidence>
<dbReference type="PANTHER" id="PTHR43201">
    <property type="entry name" value="ACYL-COA SYNTHETASE"/>
    <property type="match status" value="1"/>
</dbReference>
<dbReference type="Proteomes" id="UP001139336">
    <property type="component" value="Unassembled WGS sequence"/>
</dbReference>
<sequence>MFNHSIGTWIHRRRVKSADHPALIDRGASLTYSELATRVDQASHALSTLGITKGERVAYIGENSHEFLEAMFGATQIGGIFVPLNTRLAPPEIAFQIEDTTPRVFICAEDLLPTVLSALEGLTVDHLVIVGDKPTTPLALDGTATHQWEELITAAPREHPQERVELSDPALILFTSGTTGNPKGAVLTHENMVWNSFNVITDYDYTSESVALMISPMFHVAALGMGVLPVLLKGGTVILEQKFRPERALRLIEQYGVTSMSGVLTTYQMLCEHENWESTDISTLKQLTCGGSAVPDRVLDAYESRGLRFTMGYGMTETSPGVTSLPGTYSRSKQGSSGLPHFHTAIKVVDAQGNELPLGQEGEILVSGPNVIEHYWNRDEANRASFNYTDGAVWLHTGDVGYLDADGFLHVSDRIKDMIISGGENIYPAQVEKEIAHLEGVASSAVFGVPDARWGEVPCAVIQLRPGFHLTEYDVVNFLAGKLAKYKIPKFVFFVADLPRTASGKVKKTDLKKNFGDQSQIAS</sequence>
<dbReference type="SUPFAM" id="SSF56801">
    <property type="entry name" value="Acetyl-CoA synthetase-like"/>
    <property type="match status" value="1"/>
</dbReference>
<feature type="domain" description="AMP-dependent synthetase/ligase" evidence="3">
    <location>
        <begin position="16"/>
        <end position="376"/>
    </location>
</feature>
<comment type="similarity">
    <text evidence="1">Belongs to the ATP-dependent AMP-binding enzyme family.</text>
</comment>
<evidence type="ECO:0000313" key="5">
    <source>
        <dbReference type="EMBL" id="MCF4007476.1"/>
    </source>
</evidence>
<feature type="domain" description="AMP-binding enzyme C-terminal" evidence="4">
    <location>
        <begin position="431"/>
        <end position="505"/>
    </location>
</feature>
<dbReference type="InterPro" id="IPR042099">
    <property type="entry name" value="ANL_N_sf"/>
</dbReference>
<evidence type="ECO:0000259" key="3">
    <source>
        <dbReference type="Pfam" id="PF00501"/>
    </source>
</evidence>
<keyword evidence="2 5" id="KW-0436">Ligase</keyword>
<evidence type="ECO:0000256" key="1">
    <source>
        <dbReference type="ARBA" id="ARBA00006432"/>
    </source>
</evidence>
<dbReference type="EMBL" id="JAKGSI010000005">
    <property type="protein sequence ID" value="MCF4007476.1"/>
    <property type="molecule type" value="Genomic_DNA"/>
</dbReference>
<dbReference type="PROSITE" id="PS00455">
    <property type="entry name" value="AMP_BINDING"/>
    <property type="match status" value="1"/>
</dbReference>
<dbReference type="Pfam" id="PF13193">
    <property type="entry name" value="AMP-binding_C"/>
    <property type="match status" value="1"/>
</dbReference>
<accession>A0A9X1TZZ8</accession>
<dbReference type="Pfam" id="PF00501">
    <property type="entry name" value="AMP-binding"/>
    <property type="match status" value="1"/>
</dbReference>
<dbReference type="InterPro" id="IPR045851">
    <property type="entry name" value="AMP-bd_C_sf"/>
</dbReference>
<dbReference type="PANTHER" id="PTHR43201:SF5">
    <property type="entry name" value="MEDIUM-CHAIN ACYL-COA LIGASE ACSF2, MITOCHONDRIAL"/>
    <property type="match status" value="1"/>
</dbReference>
<proteinExistence type="inferred from homology"/>
<dbReference type="Gene3D" id="3.40.50.12780">
    <property type="entry name" value="N-terminal domain of ligase-like"/>
    <property type="match status" value="1"/>
</dbReference>
<reference evidence="5" key="1">
    <citation type="submission" date="2022-01" db="EMBL/GenBank/DDBJ databases">
        <title>Corynebacterium sp. nov isolated from isolated from the feces of the greater white-fronted geese (Anser albifrons) at Poyang Lake, PR China.</title>
        <authorList>
            <person name="Liu Q."/>
        </authorList>
    </citation>
    <scope>NUCLEOTIDE SEQUENCE</scope>
    <source>
        <strain evidence="5">JCM 32435</strain>
    </source>
</reference>
<dbReference type="RefSeq" id="WP_236119614.1">
    <property type="nucleotide sequence ID" value="NZ_JAKGSI010000005.1"/>
</dbReference>
<dbReference type="AlphaFoldDB" id="A0A9X1TZZ8"/>
<protein>
    <submittedName>
        <fullName evidence="5">Long-chain fatty acid--CoA ligase</fullName>
    </submittedName>
</protein>
<gene>
    <name evidence="5" type="ORF">L1O03_09905</name>
</gene>
<dbReference type="InterPro" id="IPR020845">
    <property type="entry name" value="AMP-binding_CS"/>
</dbReference>
<dbReference type="GO" id="GO:0031956">
    <property type="term" value="F:medium-chain fatty acid-CoA ligase activity"/>
    <property type="evidence" value="ECO:0007669"/>
    <property type="project" value="TreeGrafter"/>
</dbReference>
<dbReference type="NCBIfam" id="NF004837">
    <property type="entry name" value="PRK06187.1"/>
    <property type="match status" value="1"/>
</dbReference>
<evidence type="ECO:0000259" key="4">
    <source>
        <dbReference type="Pfam" id="PF13193"/>
    </source>
</evidence>
<comment type="caution">
    <text evidence="5">The sequence shown here is derived from an EMBL/GenBank/DDBJ whole genome shotgun (WGS) entry which is preliminary data.</text>
</comment>
<dbReference type="FunFam" id="3.30.300.30:FF:000008">
    <property type="entry name" value="2,3-dihydroxybenzoate-AMP ligase"/>
    <property type="match status" value="1"/>
</dbReference>
<dbReference type="InterPro" id="IPR025110">
    <property type="entry name" value="AMP-bd_C"/>
</dbReference>
<dbReference type="CDD" id="cd17631">
    <property type="entry name" value="FACL_FadD13-like"/>
    <property type="match status" value="1"/>
</dbReference>
<name>A0A9X1TZZ8_9CORY</name>